<keyword evidence="3 7" id="KW-0833">Ubl conjugation pathway</keyword>
<dbReference type="GO" id="GO:0005737">
    <property type="term" value="C:cytoplasm"/>
    <property type="evidence" value="ECO:0007669"/>
    <property type="project" value="TreeGrafter"/>
</dbReference>
<keyword evidence="4 7" id="KW-0378">Hydrolase</keyword>
<dbReference type="Proteomes" id="UP000799538">
    <property type="component" value="Unassembled WGS sequence"/>
</dbReference>
<dbReference type="OrthoDB" id="1924260at2759"/>
<evidence type="ECO:0000256" key="2">
    <source>
        <dbReference type="ARBA" id="ARBA00022670"/>
    </source>
</evidence>
<dbReference type="GO" id="GO:0016579">
    <property type="term" value="P:protein deubiquitination"/>
    <property type="evidence" value="ECO:0007669"/>
    <property type="project" value="TreeGrafter"/>
</dbReference>
<dbReference type="GO" id="GO:0004843">
    <property type="term" value="F:cysteine-type deubiquitinase activity"/>
    <property type="evidence" value="ECO:0007669"/>
    <property type="project" value="UniProtKB-EC"/>
</dbReference>
<gene>
    <name evidence="9" type="ORF">BDZ85DRAFT_224290</name>
</gene>
<keyword evidence="10" id="KW-1185">Reference proteome</keyword>
<dbReference type="EMBL" id="ML992514">
    <property type="protein sequence ID" value="KAF2220051.1"/>
    <property type="molecule type" value="Genomic_DNA"/>
</dbReference>
<dbReference type="PANTHER" id="PTHR10589">
    <property type="entry name" value="UBIQUITIN CARBOXYL-TERMINAL HYDROLASE"/>
    <property type="match status" value="1"/>
</dbReference>
<dbReference type="InterPro" id="IPR001578">
    <property type="entry name" value="Peptidase_C12_UCH"/>
</dbReference>
<comment type="caution">
    <text evidence="6">Lacks conserved residue(s) required for the propagation of feature annotation.</text>
</comment>
<evidence type="ECO:0000256" key="5">
    <source>
        <dbReference type="ARBA" id="ARBA00022807"/>
    </source>
</evidence>
<dbReference type="Pfam" id="PF01088">
    <property type="entry name" value="Peptidase_C12"/>
    <property type="match status" value="1"/>
</dbReference>
<name>A0A6A6G2U7_9PEZI</name>
<evidence type="ECO:0000256" key="3">
    <source>
        <dbReference type="ARBA" id="ARBA00022786"/>
    </source>
</evidence>
<comment type="catalytic activity">
    <reaction evidence="1 7">
        <text>Thiol-dependent hydrolysis of ester, thioester, amide, peptide and isopeptide bonds formed by the C-terminal Gly of ubiquitin (a 76-residue protein attached to proteins as an intracellular targeting signal).</text>
        <dbReference type="EC" id="3.4.19.12"/>
    </reaction>
</comment>
<dbReference type="AlphaFoldDB" id="A0A6A6G2U7"/>
<dbReference type="PANTHER" id="PTHR10589:SF29">
    <property type="entry name" value="UBIQUITIN CARBOXYL-TERMINAL HYDROLASE"/>
    <property type="match status" value="1"/>
</dbReference>
<evidence type="ECO:0000313" key="10">
    <source>
        <dbReference type="Proteomes" id="UP000799538"/>
    </source>
</evidence>
<comment type="similarity">
    <text evidence="6 7">Belongs to the peptidase C12 family.</text>
</comment>
<feature type="non-terminal residue" evidence="9">
    <location>
        <position position="176"/>
    </location>
</feature>
<feature type="domain" description="UCH catalytic" evidence="8">
    <location>
        <begin position="32"/>
        <end position="176"/>
    </location>
</feature>
<evidence type="ECO:0000259" key="8">
    <source>
        <dbReference type="PROSITE" id="PS52048"/>
    </source>
</evidence>
<dbReference type="SUPFAM" id="SSF54001">
    <property type="entry name" value="Cysteine proteinases"/>
    <property type="match status" value="1"/>
</dbReference>
<keyword evidence="5 7" id="KW-0788">Thiol protease</keyword>
<dbReference type="InterPro" id="IPR036959">
    <property type="entry name" value="Peptidase_C12_UCH_sf"/>
</dbReference>
<organism evidence="9 10">
    <name type="scientific">Elsinoe ampelina</name>
    <dbReference type="NCBI Taxonomy" id="302913"/>
    <lineage>
        <taxon>Eukaryota</taxon>
        <taxon>Fungi</taxon>
        <taxon>Dikarya</taxon>
        <taxon>Ascomycota</taxon>
        <taxon>Pezizomycotina</taxon>
        <taxon>Dothideomycetes</taxon>
        <taxon>Dothideomycetidae</taxon>
        <taxon>Myriangiales</taxon>
        <taxon>Elsinoaceae</taxon>
        <taxon>Elsinoe</taxon>
    </lineage>
</organism>
<dbReference type="PRINTS" id="PR00707">
    <property type="entry name" value="UBCTHYDRLASE"/>
</dbReference>
<evidence type="ECO:0000256" key="4">
    <source>
        <dbReference type="ARBA" id="ARBA00022801"/>
    </source>
</evidence>
<dbReference type="InterPro" id="IPR038765">
    <property type="entry name" value="Papain-like_cys_pep_sf"/>
</dbReference>
<dbReference type="PROSITE" id="PS52048">
    <property type="entry name" value="UCH_DOMAIN"/>
    <property type="match status" value="1"/>
</dbReference>
<evidence type="ECO:0000256" key="1">
    <source>
        <dbReference type="ARBA" id="ARBA00000707"/>
    </source>
</evidence>
<sequence length="176" mass="20080">MATKKRKTSGKGKQKMSDDEYRRLIHHKNFSGWVEMISDPSYFNVMIRELGVSGIKIQEVLDIQDDFEFITLPQPVHALIFLFQYQGNDTTQTETDCPSHVWFANQVPDFSCASVALLNIFNNLPGAQLGSELQTFKDQTTPLPPMERGEAIDNFDFMKSIHNSFARELDVLQATM</sequence>
<accession>A0A6A6G2U7</accession>
<reference evidence="10" key="1">
    <citation type="journal article" date="2020" name="Stud. Mycol.">
        <title>101 Dothideomycetes genomes: A test case for predicting lifestyles and emergence of pathogens.</title>
        <authorList>
            <person name="Haridas S."/>
            <person name="Albert R."/>
            <person name="Binder M."/>
            <person name="Bloem J."/>
            <person name="LaButti K."/>
            <person name="Salamov A."/>
            <person name="Andreopoulos B."/>
            <person name="Baker S."/>
            <person name="Barry K."/>
            <person name="Bills G."/>
            <person name="Bluhm B."/>
            <person name="Cannon C."/>
            <person name="Castanera R."/>
            <person name="Culley D."/>
            <person name="Daum C."/>
            <person name="Ezra D."/>
            <person name="Gonzalez J."/>
            <person name="Henrissat B."/>
            <person name="Kuo A."/>
            <person name="Liang C."/>
            <person name="Lipzen A."/>
            <person name="Lutzoni F."/>
            <person name="Magnuson J."/>
            <person name="Mondo S."/>
            <person name="Nolan M."/>
            <person name="Ohm R."/>
            <person name="Pangilinan J."/>
            <person name="Park H.-J."/>
            <person name="Ramirez L."/>
            <person name="Alfaro M."/>
            <person name="Sun H."/>
            <person name="Tritt A."/>
            <person name="Yoshinaga Y."/>
            <person name="Zwiers L.-H."/>
            <person name="Turgeon B."/>
            <person name="Goodwin S."/>
            <person name="Spatafora J."/>
            <person name="Crous P."/>
            <person name="Grigoriev I."/>
        </authorList>
    </citation>
    <scope>NUCLEOTIDE SEQUENCE [LARGE SCALE GENOMIC DNA]</scope>
    <source>
        <strain evidence="10">CECT 20119</strain>
    </source>
</reference>
<dbReference type="EC" id="3.4.19.12" evidence="7"/>
<dbReference type="Gene3D" id="3.40.532.10">
    <property type="entry name" value="Peptidase C12, ubiquitin carboxyl-terminal hydrolase"/>
    <property type="match status" value="1"/>
</dbReference>
<evidence type="ECO:0000256" key="6">
    <source>
        <dbReference type="PROSITE-ProRule" id="PRU01393"/>
    </source>
</evidence>
<evidence type="ECO:0000313" key="9">
    <source>
        <dbReference type="EMBL" id="KAF2220051.1"/>
    </source>
</evidence>
<proteinExistence type="inferred from homology"/>
<keyword evidence="2 7" id="KW-0645">Protease</keyword>
<dbReference type="GO" id="GO:0006511">
    <property type="term" value="P:ubiquitin-dependent protein catabolic process"/>
    <property type="evidence" value="ECO:0007669"/>
    <property type="project" value="UniProtKB-UniRule"/>
</dbReference>
<protein>
    <recommendedName>
        <fullName evidence="7">Ubiquitin carboxyl-terminal hydrolase</fullName>
        <ecNumber evidence="7">3.4.19.12</ecNumber>
    </recommendedName>
</protein>
<evidence type="ECO:0000256" key="7">
    <source>
        <dbReference type="RuleBase" id="RU361215"/>
    </source>
</evidence>